<proteinExistence type="predicted"/>
<comment type="caution">
    <text evidence="2">The sequence shown here is derived from an EMBL/GenBank/DDBJ whole genome shotgun (WGS) entry which is preliminary data.</text>
</comment>
<evidence type="ECO:0000313" key="3">
    <source>
        <dbReference type="Proteomes" id="UP000321393"/>
    </source>
</evidence>
<evidence type="ECO:0000313" key="2">
    <source>
        <dbReference type="EMBL" id="TYK05254.1"/>
    </source>
</evidence>
<dbReference type="PANTHER" id="PTHR31973">
    <property type="entry name" value="POLYPROTEIN, PUTATIVE-RELATED"/>
    <property type="match status" value="1"/>
</dbReference>
<dbReference type="EMBL" id="SSTE01007677">
    <property type="protein sequence ID" value="KAA0056244.1"/>
    <property type="molecule type" value="Genomic_DNA"/>
</dbReference>
<name>A0A5D3C1V8_CUCMM</name>
<protein>
    <submittedName>
        <fullName evidence="2">Uncharacterized protein</fullName>
    </submittedName>
</protein>
<dbReference type="AlphaFoldDB" id="A0A5D3C1V8"/>
<sequence length="182" mass="21047">MKSPCRPLDVINYMKIHHGVNVSYDKTWRRREIAFNSIKGTPEDSYAMLSAFSDALIRNNPGTYTAEEADDVGWFKFYFMALDVSIDAWNYCVLVISVDGAAKKNKYLENGFNVDFEVAEHGLCAFHLLKNLKKNHKSLSMEDSFNKCVRAYTALEFEYYMRQLEQLSPLITHELEAVGRHR</sequence>
<evidence type="ECO:0000313" key="1">
    <source>
        <dbReference type="EMBL" id="KAA0056244.1"/>
    </source>
</evidence>
<organism evidence="2 4">
    <name type="scientific">Cucumis melo var. makuwa</name>
    <name type="common">Oriental melon</name>
    <dbReference type="NCBI Taxonomy" id="1194695"/>
    <lineage>
        <taxon>Eukaryota</taxon>
        <taxon>Viridiplantae</taxon>
        <taxon>Streptophyta</taxon>
        <taxon>Embryophyta</taxon>
        <taxon>Tracheophyta</taxon>
        <taxon>Spermatophyta</taxon>
        <taxon>Magnoliopsida</taxon>
        <taxon>eudicotyledons</taxon>
        <taxon>Gunneridae</taxon>
        <taxon>Pentapetalae</taxon>
        <taxon>rosids</taxon>
        <taxon>fabids</taxon>
        <taxon>Cucurbitales</taxon>
        <taxon>Cucurbitaceae</taxon>
        <taxon>Benincaseae</taxon>
        <taxon>Cucumis</taxon>
    </lineage>
</organism>
<gene>
    <name evidence="2" type="ORF">E5676_scaffold108G00680</name>
    <name evidence="1" type="ORF">E6C27_scaffold226G00080</name>
</gene>
<dbReference type="PANTHER" id="PTHR31973:SF187">
    <property type="entry name" value="MUTATOR TRANSPOSASE MUDRA PROTEIN"/>
    <property type="match status" value="1"/>
</dbReference>
<dbReference type="OrthoDB" id="660475at2759"/>
<evidence type="ECO:0000313" key="4">
    <source>
        <dbReference type="Proteomes" id="UP000321947"/>
    </source>
</evidence>
<dbReference type="EMBL" id="SSTD01013924">
    <property type="protein sequence ID" value="TYK05254.1"/>
    <property type="molecule type" value="Genomic_DNA"/>
</dbReference>
<accession>A0A5D3C1V8</accession>
<dbReference type="Proteomes" id="UP000321393">
    <property type="component" value="Unassembled WGS sequence"/>
</dbReference>
<reference evidence="3 4" key="1">
    <citation type="submission" date="2019-08" db="EMBL/GenBank/DDBJ databases">
        <title>Draft genome sequences of two oriental melons (Cucumis melo L. var makuwa).</title>
        <authorList>
            <person name="Kwon S.-Y."/>
        </authorList>
    </citation>
    <scope>NUCLEOTIDE SEQUENCE [LARGE SCALE GENOMIC DNA]</scope>
    <source>
        <strain evidence="4">cv. Chang Bougi</strain>
        <strain evidence="3">cv. SW 3</strain>
        <tissue evidence="2">Leaf</tissue>
    </source>
</reference>
<dbReference type="Proteomes" id="UP000321947">
    <property type="component" value="Unassembled WGS sequence"/>
</dbReference>